<dbReference type="InterPro" id="IPR036291">
    <property type="entry name" value="NAD(P)-bd_dom_sf"/>
</dbReference>
<dbReference type="GO" id="GO:0004029">
    <property type="term" value="F:aldehyde dehydrogenase (NAD+) activity"/>
    <property type="evidence" value="ECO:0007669"/>
    <property type="project" value="TreeGrafter"/>
</dbReference>
<feature type="domain" description="NAD(P)-binding" evidence="1">
    <location>
        <begin position="15"/>
        <end position="125"/>
    </location>
</feature>
<dbReference type="AlphaFoldDB" id="A0A318RJS6"/>
<dbReference type="RefSeq" id="WP_110469433.1">
    <property type="nucleotide sequence ID" value="NZ_QJSP01000005.1"/>
</dbReference>
<dbReference type="EMBL" id="QJSP01000005">
    <property type="protein sequence ID" value="PYE18071.1"/>
    <property type="molecule type" value="Genomic_DNA"/>
</dbReference>
<dbReference type="SUPFAM" id="SSF55961">
    <property type="entry name" value="Bet v1-like"/>
    <property type="match status" value="1"/>
</dbReference>
<comment type="caution">
    <text evidence="2">The sequence shown here is derived from an EMBL/GenBank/DDBJ whole genome shotgun (WGS) entry which is preliminary data.</text>
</comment>
<dbReference type="Gene3D" id="3.40.50.720">
    <property type="entry name" value="NAD(P)-binding Rossmann-like Domain"/>
    <property type="match status" value="1"/>
</dbReference>
<dbReference type="InterPro" id="IPR051783">
    <property type="entry name" value="NAD(P)-dependent_oxidoreduct"/>
</dbReference>
<evidence type="ECO:0000259" key="1">
    <source>
        <dbReference type="Pfam" id="PF13460"/>
    </source>
</evidence>
<accession>A0A318RJS6</accession>
<dbReference type="SUPFAM" id="SSF51735">
    <property type="entry name" value="NAD(P)-binding Rossmann-fold domains"/>
    <property type="match status" value="1"/>
</dbReference>
<organism evidence="2 3">
    <name type="scientific">Williamsia limnetica</name>
    <dbReference type="NCBI Taxonomy" id="882452"/>
    <lineage>
        <taxon>Bacteria</taxon>
        <taxon>Bacillati</taxon>
        <taxon>Actinomycetota</taxon>
        <taxon>Actinomycetes</taxon>
        <taxon>Mycobacteriales</taxon>
        <taxon>Nocardiaceae</taxon>
        <taxon>Williamsia</taxon>
    </lineage>
</organism>
<dbReference type="Pfam" id="PF13460">
    <property type="entry name" value="NAD_binding_10"/>
    <property type="match status" value="1"/>
</dbReference>
<proteinExistence type="predicted"/>
<evidence type="ECO:0000313" key="2">
    <source>
        <dbReference type="EMBL" id="PYE18071.1"/>
    </source>
</evidence>
<protein>
    <submittedName>
        <fullName evidence="2">Uncharacterized protein YbjT (DUF2867 family)</fullName>
    </submittedName>
</protein>
<evidence type="ECO:0000313" key="3">
    <source>
        <dbReference type="Proteomes" id="UP000247591"/>
    </source>
</evidence>
<dbReference type="PANTHER" id="PTHR48079:SF6">
    <property type="entry name" value="NAD(P)-BINDING DOMAIN-CONTAINING PROTEIN-RELATED"/>
    <property type="match status" value="1"/>
</dbReference>
<dbReference type="Pfam" id="PF11066">
    <property type="entry name" value="DUF2867"/>
    <property type="match status" value="1"/>
</dbReference>
<name>A0A318RJS6_WILLI</name>
<dbReference type="GO" id="GO:0005737">
    <property type="term" value="C:cytoplasm"/>
    <property type="evidence" value="ECO:0007669"/>
    <property type="project" value="TreeGrafter"/>
</dbReference>
<gene>
    <name evidence="2" type="ORF">DFR67_105216</name>
</gene>
<dbReference type="PANTHER" id="PTHR48079">
    <property type="entry name" value="PROTEIN YEEZ"/>
    <property type="match status" value="1"/>
</dbReference>
<dbReference type="Proteomes" id="UP000247591">
    <property type="component" value="Unassembled WGS sequence"/>
</dbReference>
<keyword evidence="3" id="KW-1185">Reference proteome</keyword>
<sequence>MQSPTSPPPSALVTGATGYIGGRLAPRLIERGHDVRVLARTPEKLAGAPWADDATVIKGDLGDLASLEDAFTGVDVVYHLVHSMGTNKDFGAEERRSALNVVKAARKANVSRIVYLSGLHPSDVKLSQHLSSRTEVGEILMSSGIETIVLQAGVVIGSGSASFEMIRHLTERLPVMTTPKWVHNKIQPISVRDVLHYLIEAATAPVPESRTWDIGGPDVLEYGDMMQIYAEVAGLSRRRILVLPLLTPTLASLWVGSVTPIPGGLARPLVESLEHDAIASEDDINAVIKPPSDGLTGYRTSVELALARIERGEVETAWSNASPGYAPSEPIPSDPQWAGEETYTDSASAEASVDPATLWKVIESIGGKNGWYGYSSVWKLRSWADGLLGGAGMSRGRRDQRHLQPGDALDWWRVETVESGQMLRLRSEMRTPGTAWLEFSVSATENGSRLDQRTVFYPRGIVGRLYWFANLPAHKTVFAAMTKNIVAAAESLR</sequence>
<reference evidence="2 3" key="1">
    <citation type="submission" date="2018-06" db="EMBL/GenBank/DDBJ databases">
        <title>Genomic Encyclopedia of Type Strains, Phase IV (KMG-IV): sequencing the most valuable type-strain genomes for metagenomic binning, comparative biology and taxonomic classification.</title>
        <authorList>
            <person name="Goeker M."/>
        </authorList>
    </citation>
    <scope>NUCLEOTIDE SEQUENCE [LARGE SCALE GENOMIC DNA]</scope>
    <source>
        <strain evidence="2 3">DSM 45521</strain>
    </source>
</reference>
<dbReference type="OrthoDB" id="9774199at2"/>
<dbReference type="InterPro" id="IPR021295">
    <property type="entry name" value="DUF2867"/>
</dbReference>
<dbReference type="InterPro" id="IPR016040">
    <property type="entry name" value="NAD(P)-bd_dom"/>
</dbReference>